<evidence type="ECO:0000313" key="2">
    <source>
        <dbReference type="EMBL" id="OKZ28876.1"/>
    </source>
</evidence>
<gene>
    <name evidence="2" type="ORF">BHV79_17695</name>
</gene>
<dbReference type="Proteomes" id="UP000186549">
    <property type="component" value="Unassembled WGS sequence"/>
</dbReference>
<keyword evidence="1" id="KW-0812">Transmembrane</keyword>
<reference evidence="2 3" key="1">
    <citation type="journal article" date="2016" name="Nat. Biotechnol.">
        <title>Measurement of bacterial replication rates in microbial communities.</title>
        <authorList>
            <person name="Brown C.T."/>
            <person name="Olm M.R."/>
            <person name="Thomas B.C."/>
            <person name="Banfield J.F."/>
        </authorList>
    </citation>
    <scope>NUCLEOTIDE SEQUENCE [LARGE SCALE GENOMIC DNA]</scope>
    <source>
        <strain evidence="2">45_41</strain>
    </source>
</reference>
<name>A0A1Q6HQF9_BACUN</name>
<sequence>MNANKISKQITVFTIGFIGFLSLLGIVGKSDYNQEVIYNMTETAYNVIVDSLGEGCSDTQIVKTYLNNKEYYDSLSW</sequence>
<keyword evidence="1" id="KW-0472">Membrane</keyword>
<dbReference type="AlphaFoldDB" id="A0A1Q6HQF9"/>
<organism evidence="2 3">
    <name type="scientific">Bacteroides uniformis</name>
    <dbReference type="NCBI Taxonomy" id="820"/>
    <lineage>
        <taxon>Bacteria</taxon>
        <taxon>Pseudomonadati</taxon>
        <taxon>Bacteroidota</taxon>
        <taxon>Bacteroidia</taxon>
        <taxon>Bacteroidales</taxon>
        <taxon>Bacteroidaceae</taxon>
        <taxon>Bacteroides</taxon>
    </lineage>
</organism>
<proteinExistence type="predicted"/>
<evidence type="ECO:0000313" key="3">
    <source>
        <dbReference type="Proteomes" id="UP000186549"/>
    </source>
</evidence>
<keyword evidence="1" id="KW-1133">Transmembrane helix</keyword>
<accession>A0A1Q6HQF9</accession>
<comment type="caution">
    <text evidence="2">The sequence shown here is derived from an EMBL/GenBank/DDBJ whole genome shotgun (WGS) entry which is preliminary data.</text>
</comment>
<feature type="transmembrane region" description="Helical" evidence="1">
    <location>
        <begin position="6"/>
        <end position="27"/>
    </location>
</feature>
<evidence type="ECO:0000256" key="1">
    <source>
        <dbReference type="SAM" id="Phobius"/>
    </source>
</evidence>
<protein>
    <submittedName>
        <fullName evidence="2">Uncharacterized protein</fullName>
    </submittedName>
</protein>
<dbReference type="EMBL" id="MNQU01000332">
    <property type="protein sequence ID" value="OKZ28876.1"/>
    <property type="molecule type" value="Genomic_DNA"/>
</dbReference>